<dbReference type="InterPro" id="IPR001360">
    <property type="entry name" value="Glyco_hydro_1"/>
</dbReference>
<protein>
    <recommendedName>
        <fullName evidence="6">4-hydroxy-7-methoxy-3-oxo-3,4-dihydro-2H-1,4-benzoxazin-2-yl glucosidebeta-D-glucosidase</fullName>
    </recommendedName>
</protein>
<dbReference type="OrthoDB" id="783175at2759"/>
<dbReference type="Gene3D" id="3.20.20.80">
    <property type="entry name" value="Glycosidases"/>
    <property type="match status" value="1"/>
</dbReference>
<dbReference type="AlphaFoldDB" id="A0A6G1E3V1"/>
<gene>
    <name evidence="4" type="ORF">E2562_028380</name>
</gene>
<dbReference type="GO" id="GO:0033907">
    <property type="term" value="F:beta-D-fucosidase activity"/>
    <property type="evidence" value="ECO:0007669"/>
    <property type="project" value="UniProtKB-ARBA"/>
</dbReference>
<dbReference type="GO" id="GO:0005975">
    <property type="term" value="P:carbohydrate metabolic process"/>
    <property type="evidence" value="ECO:0007669"/>
    <property type="project" value="InterPro"/>
</dbReference>
<evidence type="ECO:0000256" key="2">
    <source>
        <dbReference type="ARBA" id="ARBA00023180"/>
    </source>
</evidence>
<comment type="caution">
    <text evidence="4">The sequence shown here is derived from an EMBL/GenBank/DDBJ whole genome shotgun (WGS) entry which is preliminary data.</text>
</comment>
<sequence>GDLGDDEGGGGADQRWWLDVATSALLHGGTGTLHPFNLVPWTAHMHPKEDVDIMKRMGFDAYRFSISWSRIFPTRTGKVNWKGVACYNSLINYMLKIGITPYFNLYHYDLPEALEVQYGGLLNRKVV</sequence>
<keyword evidence="2" id="KW-0325">Glycoprotein</keyword>
<feature type="non-terminal residue" evidence="4">
    <location>
        <position position="127"/>
    </location>
</feature>
<reference evidence="4 5" key="1">
    <citation type="submission" date="2019-11" db="EMBL/GenBank/DDBJ databases">
        <title>Whole genome sequence of Oryza granulata.</title>
        <authorList>
            <person name="Li W."/>
        </authorList>
    </citation>
    <scope>NUCLEOTIDE SEQUENCE [LARGE SCALE GENOMIC DNA]</scope>
    <source>
        <strain evidence="5">cv. Menghai</strain>
        <tissue evidence="4">Leaf</tissue>
    </source>
</reference>
<name>A0A6G1E3V1_9ORYZ</name>
<evidence type="ECO:0000313" key="4">
    <source>
        <dbReference type="EMBL" id="KAF0919094.1"/>
    </source>
</evidence>
<evidence type="ECO:0000313" key="5">
    <source>
        <dbReference type="Proteomes" id="UP000479710"/>
    </source>
</evidence>
<dbReference type="SUPFAM" id="SSF51445">
    <property type="entry name" value="(Trans)glycosidases"/>
    <property type="match status" value="1"/>
</dbReference>
<comment type="similarity">
    <text evidence="1 3">Belongs to the glycosyl hydrolase 1 family.</text>
</comment>
<dbReference type="Pfam" id="PF00232">
    <property type="entry name" value="Glyco_hydro_1"/>
    <property type="match status" value="1"/>
</dbReference>
<dbReference type="InterPro" id="IPR017853">
    <property type="entry name" value="GH"/>
</dbReference>
<evidence type="ECO:0000256" key="1">
    <source>
        <dbReference type="ARBA" id="ARBA00010838"/>
    </source>
</evidence>
<feature type="non-terminal residue" evidence="4">
    <location>
        <position position="1"/>
    </location>
</feature>
<accession>A0A6G1E3V1</accession>
<dbReference type="PANTHER" id="PTHR10353">
    <property type="entry name" value="GLYCOSYL HYDROLASE"/>
    <property type="match status" value="1"/>
</dbReference>
<dbReference type="Proteomes" id="UP000479710">
    <property type="component" value="Unassembled WGS sequence"/>
</dbReference>
<evidence type="ECO:0000256" key="3">
    <source>
        <dbReference type="RuleBase" id="RU003690"/>
    </source>
</evidence>
<evidence type="ECO:0008006" key="6">
    <source>
        <dbReference type="Google" id="ProtNLM"/>
    </source>
</evidence>
<dbReference type="PANTHER" id="PTHR10353:SF330">
    <property type="entry name" value="BETA-GLUCOSIDASE 1"/>
    <property type="match status" value="1"/>
</dbReference>
<proteinExistence type="inferred from homology"/>
<keyword evidence="5" id="KW-1185">Reference proteome</keyword>
<dbReference type="GO" id="GO:0008422">
    <property type="term" value="F:beta-glucosidase activity"/>
    <property type="evidence" value="ECO:0007669"/>
    <property type="project" value="UniProtKB-ARBA"/>
</dbReference>
<dbReference type="EMBL" id="SPHZ02000005">
    <property type="protein sequence ID" value="KAF0919094.1"/>
    <property type="molecule type" value="Genomic_DNA"/>
</dbReference>
<organism evidence="4 5">
    <name type="scientific">Oryza meyeriana var. granulata</name>
    <dbReference type="NCBI Taxonomy" id="110450"/>
    <lineage>
        <taxon>Eukaryota</taxon>
        <taxon>Viridiplantae</taxon>
        <taxon>Streptophyta</taxon>
        <taxon>Embryophyta</taxon>
        <taxon>Tracheophyta</taxon>
        <taxon>Spermatophyta</taxon>
        <taxon>Magnoliopsida</taxon>
        <taxon>Liliopsida</taxon>
        <taxon>Poales</taxon>
        <taxon>Poaceae</taxon>
        <taxon>BOP clade</taxon>
        <taxon>Oryzoideae</taxon>
        <taxon>Oryzeae</taxon>
        <taxon>Oryzinae</taxon>
        <taxon>Oryza</taxon>
        <taxon>Oryza meyeriana</taxon>
    </lineage>
</organism>
<dbReference type="GO" id="GO:0004565">
    <property type="term" value="F:beta-galactosidase activity"/>
    <property type="evidence" value="ECO:0007669"/>
    <property type="project" value="UniProtKB-ARBA"/>
</dbReference>